<dbReference type="AlphaFoldDB" id="A0AAE1US45"/>
<dbReference type="Proteomes" id="UP001292094">
    <property type="component" value="Unassembled WGS sequence"/>
</dbReference>
<keyword evidence="5 7" id="KW-0472">Membrane</keyword>
<protein>
    <recommendedName>
        <fullName evidence="8">Major facilitator superfamily associated domain-containing protein</fullName>
    </recommendedName>
</protein>
<reference evidence="9" key="1">
    <citation type="submission" date="2023-11" db="EMBL/GenBank/DDBJ databases">
        <title>Genome assemblies of two species of porcelain crab, Petrolisthes cinctipes and Petrolisthes manimaculis (Anomura: Porcellanidae).</title>
        <authorList>
            <person name="Angst P."/>
        </authorList>
    </citation>
    <scope>NUCLEOTIDE SEQUENCE</scope>
    <source>
        <strain evidence="9">PB745_02</strain>
        <tissue evidence="9">Gill</tissue>
    </source>
</reference>
<accession>A0AAE1US45</accession>
<gene>
    <name evidence="9" type="ORF">Pmani_001367</name>
</gene>
<dbReference type="InterPro" id="IPR036259">
    <property type="entry name" value="MFS_trans_sf"/>
</dbReference>
<evidence type="ECO:0000313" key="9">
    <source>
        <dbReference type="EMBL" id="KAK4328249.1"/>
    </source>
</evidence>
<dbReference type="PANTHER" id="PTHR16172:SF41">
    <property type="entry name" value="MAJOR FACILITATOR SUPERFAMILY DOMAIN-CONTAINING PROTEIN 6-LIKE"/>
    <property type="match status" value="1"/>
</dbReference>
<comment type="similarity">
    <text evidence="2">Belongs to the major facilitator superfamily. MFSD6 family.</text>
</comment>
<keyword evidence="4 7" id="KW-1133">Transmembrane helix</keyword>
<comment type="subcellular location">
    <subcellularLocation>
        <location evidence="1">Membrane</location>
        <topology evidence="1">Multi-pass membrane protein</topology>
    </subcellularLocation>
</comment>
<feature type="transmembrane region" description="Helical" evidence="7">
    <location>
        <begin position="229"/>
        <end position="250"/>
    </location>
</feature>
<dbReference type="Pfam" id="PF12832">
    <property type="entry name" value="MFS_1_like"/>
    <property type="match status" value="1"/>
</dbReference>
<dbReference type="GO" id="GO:0016020">
    <property type="term" value="C:membrane"/>
    <property type="evidence" value="ECO:0007669"/>
    <property type="project" value="UniProtKB-SubCell"/>
</dbReference>
<feature type="transmembrane region" description="Helical" evidence="7">
    <location>
        <begin position="336"/>
        <end position="356"/>
    </location>
</feature>
<feature type="transmembrane region" description="Helical" evidence="7">
    <location>
        <begin position="188"/>
        <end position="208"/>
    </location>
</feature>
<feature type="region of interest" description="Disordered" evidence="6">
    <location>
        <begin position="1"/>
        <end position="34"/>
    </location>
</feature>
<feature type="transmembrane region" description="Helical" evidence="7">
    <location>
        <begin position="463"/>
        <end position="482"/>
    </location>
</feature>
<evidence type="ECO:0000256" key="6">
    <source>
        <dbReference type="SAM" id="MobiDB-lite"/>
    </source>
</evidence>
<feature type="transmembrane region" description="Helical" evidence="7">
    <location>
        <begin position="414"/>
        <end position="431"/>
    </location>
</feature>
<dbReference type="PANTHER" id="PTHR16172">
    <property type="entry name" value="MAJOR FACILITATOR SUPERFAMILY DOMAIN-CONTAINING PROTEIN 6-LIKE"/>
    <property type="match status" value="1"/>
</dbReference>
<feature type="compositionally biased region" description="Polar residues" evidence="6">
    <location>
        <begin position="510"/>
        <end position="532"/>
    </location>
</feature>
<organism evidence="9 10">
    <name type="scientific">Petrolisthes manimaculis</name>
    <dbReference type="NCBI Taxonomy" id="1843537"/>
    <lineage>
        <taxon>Eukaryota</taxon>
        <taxon>Metazoa</taxon>
        <taxon>Ecdysozoa</taxon>
        <taxon>Arthropoda</taxon>
        <taxon>Crustacea</taxon>
        <taxon>Multicrustacea</taxon>
        <taxon>Malacostraca</taxon>
        <taxon>Eumalacostraca</taxon>
        <taxon>Eucarida</taxon>
        <taxon>Decapoda</taxon>
        <taxon>Pleocyemata</taxon>
        <taxon>Anomura</taxon>
        <taxon>Galatheoidea</taxon>
        <taxon>Porcellanidae</taxon>
        <taxon>Petrolisthes</taxon>
    </lineage>
</organism>
<feature type="transmembrane region" description="Helical" evidence="7">
    <location>
        <begin position="302"/>
        <end position="330"/>
    </location>
</feature>
<feature type="domain" description="Major facilitator superfamily associated" evidence="8">
    <location>
        <begin position="183"/>
        <end position="462"/>
    </location>
</feature>
<feature type="region of interest" description="Disordered" evidence="6">
    <location>
        <begin position="67"/>
        <end position="143"/>
    </location>
</feature>
<feature type="transmembrane region" description="Helical" evidence="7">
    <location>
        <begin position="368"/>
        <end position="387"/>
    </location>
</feature>
<dbReference type="SUPFAM" id="SSF103473">
    <property type="entry name" value="MFS general substrate transporter"/>
    <property type="match status" value="1"/>
</dbReference>
<evidence type="ECO:0000256" key="7">
    <source>
        <dbReference type="SAM" id="Phobius"/>
    </source>
</evidence>
<evidence type="ECO:0000256" key="4">
    <source>
        <dbReference type="ARBA" id="ARBA00022989"/>
    </source>
</evidence>
<evidence type="ECO:0000256" key="5">
    <source>
        <dbReference type="ARBA" id="ARBA00023136"/>
    </source>
</evidence>
<name>A0AAE1US45_9EUCA</name>
<evidence type="ECO:0000256" key="1">
    <source>
        <dbReference type="ARBA" id="ARBA00004141"/>
    </source>
</evidence>
<feature type="transmembrane region" description="Helical" evidence="7">
    <location>
        <begin position="262"/>
        <end position="282"/>
    </location>
</feature>
<evidence type="ECO:0000259" key="8">
    <source>
        <dbReference type="Pfam" id="PF12832"/>
    </source>
</evidence>
<evidence type="ECO:0000313" key="10">
    <source>
        <dbReference type="Proteomes" id="UP001292094"/>
    </source>
</evidence>
<sequence>MHQLPIPFQGGDDRDDGGFGRRRQQQHQQQHRYQSLSCGPVPLLCKWYVLENPFSCSSVTSHLLHDNTNTQHHQDTGNTNSHLHNTNGNTNTYHQDHPNNTQHQDIPNNTQHQDIPNNTQHKDTPINTQHQDPNSNKFHNTCNTNTQLQDRHLSINNNNNNKFSSHLRSTTVTSYADLHYDTSSNTTFWAYLFVRFFWNIFCACTSTMMDKTALAILKERGGDYWKQQILPLLAAAVGPAIAGGLVDWYSRVYPNQPEYSPAFYLSCASYLASAALATRLTFTVDRVEKRLPKGLRQLMGSVDVVATLLLTFLLGFNWGFLKTFLFILMADLNSPHYLMGISDFVAILLSIPVVIVGDNLVRRLGHHVIFLAAFFGYFFREFVYSFVTEPWVSVGLESFKVVSYDLPMVATKKLFPVIAPKGLIATLTKVLRRTHHNFGLAAGSFLGGHLVGVVGLAGTFRVFSYISLTCLVLYLVLYLAYIRPRRHRERPQEQEEKEESEKQEEMLPMMTNTPSAITHTSTPAAANAHTNT</sequence>
<keyword evidence="10" id="KW-1185">Reference proteome</keyword>
<dbReference type="InterPro" id="IPR024989">
    <property type="entry name" value="MFS_assoc_dom"/>
</dbReference>
<feature type="region of interest" description="Disordered" evidence="6">
    <location>
        <begin position="488"/>
        <end position="532"/>
    </location>
</feature>
<comment type="caution">
    <text evidence="9">The sequence shown here is derived from an EMBL/GenBank/DDBJ whole genome shotgun (WGS) entry which is preliminary data.</text>
</comment>
<feature type="compositionally biased region" description="Basic and acidic residues" evidence="6">
    <location>
        <begin position="490"/>
        <end position="505"/>
    </location>
</feature>
<evidence type="ECO:0000256" key="3">
    <source>
        <dbReference type="ARBA" id="ARBA00022692"/>
    </source>
</evidence>
<feature type="transmembrane region" description="Helical" evidence="7">
    <location>
        <begin position="438"/>
        <end position="457"/>
    </location>
</feature>
<dbReference type="EMBL" id="JAWZYT010000092">
    <property type="protein sequence ID" value="KAK4328249.1"/>
    <property type="molecule type" value="Genomic_DNA"/>
</dbReference>
<dbReference type="InterPro" id="IPR051717">
    <property type="entry name" value="MFS_MFSD6"/>
</dbReference>
<dbReference type="Gene3D" id="1.20.1250.20">
    <property type="entry name" value="MFS general substrate transporter like domains"/>
    <property type="match status" value="2"/>
</dbReference>
<proteinExistence type="inferred from homology"/>
<keyword evidence="3 7" id="KW-0812">Transmembrane</keyword>
<evidence type="ECO:0000256" key="2">
    <source>
        <dbReference type="ARBA" id="ARBA00005241"/>
    </source>
</evidence>